<dbReference type="GeneID" id="8249316"/>
<accession>C1EI95</accession>
<dbReference type="EMBL" id="CP001333">
    <property type="protein sequence ID" value="ACO67821.1"/>
    <property type="molecule type" value="Genomic_DNA"/>
</dbReference>
<dbReference type="AlphaFoldDB" id="C1EI95"/>
<comment type="similarity">
    <text evidence="3">Belongs to the short-chain dehydrogenases/reductases (SDR) family.</text>
</comment>
<dbReference type="Proteomes" id="UP000002009">
    <property type="component" value="Chromosome 15"/>
</dbReference>
<dbReference type="Gene3D" id="3.40.50.720">
    <property type="entry name" value="NAD(P)-binding Rossmann-like Domain"/>
    <property type="match status" value="1"/>
</dbReference>
<dbReference type="eggNOG" id="KOG1611">
    <property type="taxonomic scope" value="Eukaryota"/>
</dbReference>
<dbReference type="GO" id="GO:0016491">
    <property type="term" value="F:oxidoreductase activity"/>
    <property type="evidence" value="ECO:0007669"/>
    <property type="project" value="UniProtKB-KW"/>
</dbReference>
<proteinExistence type="inferred from homology"/>
<keyword evidence="5" id="KW-1185">Reference proteome</keyword>
<dbReference type="KEGG" id="mis:MICPUN_64498"/>
<organism evidence="4 5">
    <name type="scientific">Micromonas commoda (strain RCC299 / NOUM17 / CCMP2709)</name>
    <name type="common">Picoplanktonic green alga</name>
    <dbReference type="NCBI Taxonomy" id="296587"/>
    <lineage>
        <taxon>Eukaryota</taxon>
        <taxon>Viridiplantae</taxon>
        <taxon>Chlorophyta</taxon>
        <taxon>Mamiellophyceae</taxon>
        <taxon>Mamiellales</taxon>
        <taxon>Mamiellaceae</taxon>
        <taxon>Micromonas</taxon>
    </lineage>
</organism>
<evidence type="ECO:0000313" key="5">
    <source>
        <dbReference type="Proteomes" id="UP000002009"/>
    </source>
</evidence>
<dbReference type="PRINTS" id="PR00080">
    <property type="entry name" value="SDRFAMILY"/>
</dbReference>
<dbReference type="Pfam" id="PF00106">
    <property type="entry name" value="adh_short"/>
    <property type="match status" value="1"/>
</dbReference>
<protein>
    <submittedName>
        <fullName evidence="4">Uncharacterized protein</fullName>
    </submittedName>
</protein>
<sequence length="299" mass="32428">MSTLVPPNVPNVVLKSRQYPLARHPPSSMVVAEKRDKTLCVLITGASRGIGLELVKQYLLRVGRGNYGRGGHVIACARDPDKSMDLLRCFTVDYVSYELVPLDVTDPGSFGDLHEHLQDLDRIKEMDGVAQKIDIVFNNAGVALGRDCSLGTVDYDAWRTSFDTNVMGAVRVVETVLPHLADDATIVNVSSGLGSIGRVANGGFNTLTQDVIYRSTKAALNMTTACCAAELRARAPDKAMKVVSIDPGWVNTDMGSRGGTVKPPLEPEQVVRGMIDVVANLKPEDSGKFLSWEGEEMPW</sequence>
<keyword evidence="2" id="KW-0560">Oxidoreductase</keyword>
<dbReference type="SUPFAM" id="SSF51735">
    <property type="entry name" value="NAD(P)-binding Rossmann-fold domains"/>
    <property type="match status" value="1"/>
</dbReference>
<dbReference type="InterPro" id="IPR051468">
    <property type="entry name" value="Fungal_SecMetab_SDRs"/>
</dbReference>
<dbReference type="PANTHER" id="PTHR43544">
    <property type="entry name" value="SHORT-CHAIN DEHYDROGENASE/REDUCTASE"/>
    <property type="match status" value="1"/>
</dbReference>
<dbReference type="CDD" id="cd05325">
    <property type="entry name" value="carb_red_sniffer_like_SDR_c"/>
    <property type="match status" value="1"/>
</dbReference>
<keyword evidence="1" id="KW-0521">NADP</keyword>
<evidence type="ECO:0000313" key="4">
    <source>
        <dbReference type="EMBL" id="ACO67821.1"/>
    </source>
</evidence>
<gene>
    <name evidence="4" type="ORF">MICPUN_64498</name>
</gene>
<dbReference type="PRINTS" id="PR00081">
    <property type="entry name" value="GDHRDH"/>
</dbReference>
<evidence type="ECO:0000256" key="2">
    <source>
        <dbReference type="ARBA" id="ARBA00023002"/>
    </source>
</evidence>
<dbReference type="OMA" id="ATHYTNA"/>
<name>C1EI95_MICCC</name>
<dbReference type="OrthoDB" id="567459at2759"/>
<dbReference type="RefSeq" id="XP_002506563.1">
    <property type="nucleotide sequence ID" value="XM_002506517.1"/>
</dbReference>
<reference evidence="4 5" key="1">
    <citation type="journal article" date="2009" name="Science">
        <title>Green evolution and dynamic adaptations revealed by genomes of the marine picoeukaryotes Micromonas.</title>
        <authorList>
            <person name="Worden A.Z."/>
            <person name="Lee J.H."/>
            <person name="Mock T."/>
            <person name="Rouze P."/>
            <person name="Simmons M.P."/>
            <person name="Aerts A.L."/>
            <person name="Allen A.E."/>
            <person name="Cuvelier M.L."/>
            <person name="Derelle E."/>
            <person name="Everett M.V."/>
            <person name="Foulon E."/>
            <person name="Grimwood J."/>
            <person name="Gundlach H."/>
            <person name="Henrissat B."/>
            <person name="Napoli C."/>
            <person name="McDonald S.M."/>
            <person name="Parker M.S."/>
            <person name="Rombauts S."/>
            <person name="Salamov A."/>
            <person name="Von Dassow P."/>
            <person name="Badger J.H."/>
            <person name="Coutinho P.M."/>
            <person name="Demir E."/>
            <person name="Dubchak I."/>
            <person name="Gentemann C."/>
            <person name="Eikrem W."/>
            <person name="Gready J.E."/>
            <person name="John U."/>
            <person name="Lanier W."/>
            <person name="Lindquist E.A."/>
            <person name="Lucas S."/>
            <person name="Mayer K.F."/>
            <person name="Moreau H."/>
            <person name="Not F."/>
            <person name="Otillar R."/>
            <person name="Panaud O."/>
            <person name="Pangilinan J."/>
            <person name="Paulsen I."/>
            <person name="Piegu B."/>
            <person name="Poliakov A."/>
            <person name="Robbens S."/>
            <person name="Schmutz J."/>
            <person name="Toulza E."/>
            <person name="Wyss T."/>
            <person name="Zelensky A."/>
            <person name="Zhou K."/>
            <person name="Armbrust E.V."/>
            <person name="Bhattacharya D."/>
            <person name="Goodenough U.W."/>
            <person name="Van de Peer Y."/>
            <person name="Grigoriev I.V."/>
        </authorList>
    </citation>
    <scope>NUCLEOTIDE SEQUENCE [LARGE SCALE GENOMIC DNA]</scope>
    <source>
        <strain evidence="5">RCC299 / NOUM17</strain>
    </source>
</reference>
<evidence type="ECO:0000256" key="1">
    <source>
        <dbReference type="ARBA" id="ARBA00022857"/>
    </source>
</evidence>
<dbReference type="InterPro" id="IPR002347">
    <property type="entry name" value="SDR_fam"/>
</dbReference>
<evidence type="ECO:0000256" key="3">
    <source>
        <dbReference type="RuleBase" id="RU000363"/>
    </source>
</evidence>
<dbReference type="InterPro" id="IPR036291">
    <property type="entry name" value="NAD(P)-bd_dom_sf"/>
</dbReference>
<dbReference type="PANTHER" id="PTHR43544:SF7">
    <property type="entry name" value="NADB-LER2"/>
    <property type="match status" value="1"/>
</dbReference>
<dbReference type="InParanoid" id="C1EI95"/>
<dbReference type="GO" id="GO:0005737">
    <property type="term" value="C:cytoplasm"/>
    <property type="evidence" value="ECO:0007669"/>
    <property type="project" value="TreeGrafter"/>
</dbReference>